<gene>
    <name evidence="1" type="ORF">D3871_17870</name>
</gene>
<reference evidence="2" key="1">
    <citation type="submission" date="2018-09" db="EMBL/GenBank/DDBJ databases">
        <authorList>
            <person name="Zhu H."/>
        </authorList>
    </citation>
    <scope>NUCLEOTIDE SEQUENCE [LARGE SCALE GENOMIC DNA]</scope>
    <source>
        <strain evidence="2">K1R23-30</strain>
    </source>
</reference>
<comment type="caution">
    <text evidence="1">The sequence shown here is derived from an EMBL/GenBank/DDBJ whole genome shotgun (WGS) entry which is preliminary data.</text>
</comment>
<dbReference type="Proteomes" id="UP000265955">
    <property type="component" value="Unassembled WGS sequence"/>
</dbReference>
<dbReference type="AlphaFoldDB" id="A0A3A3G4C7"/>
<protein>
    <submittedName>
        <fullName evidence="1">Uncharacterized protein</fullName>
    </submittedName>
</protein>
<proteinExistence type="predicted"/>
<keyword evidence="2" id="KW-1185">Reference proteome</keyword>
<dbReference type="OrthoDB" id="8913592at2"/>
<evidence type="ECO:0000313" key="2">
    <source>
        <dbReference type="Proteomes" id="UP000265955"/>
    </source>
</evidence>
<name>A0A3A3G4C7_9BURK</name>
<evidence type="ECO:0000313" key="1">
    <source>
        <dbReference type="EMBL" id="RJF96276.1"/>
    </source>
</evidence>
<accession>A0A3A3G4C7</accession>
<sequence>MKNPWTKKNPYLSIWLSGANAVLGATRGQATAQVRREVNSAIQQSTRQMTDAWITMLVPPKAPRKRKKR</sequence>
<organism evidence="1 2">
    <name type="scientific">Noviherbaspirillum saxi</name>
    <dbReference type="NCBI Taxonomy" id="2320863"/>
    <lineage>
        <taxon>Bacteria</taxon>
        <taxon>Pseudomonadati</taxon>
        <taxon>Pseudomonadota</taxon>
        <taxon>Betaproteobacteria</taxon>
        <taxon>Burkholderiales</taxon>
        <taxon>Oxalobacteraceae</taxon>
        <taxon>Noviherbaspirillum</taxon>
    </lineage>
</organism>
<dbReference type="EMBL" id="QYUO01000002">
    <property type="protein sequence ID" value="RJF96276.1"/>
    <property type="molecule type" value="Genomic_DNA"/>
</dbReference>